<comment type="caution">
    <text evidence="1">The sequence shown here is derived from an EMBL/GenBank/DDBJ whole genome shotgun (WGS) entry which is preliminary data.</text>
</comment>
<dbReference type="AlphaFoldDB" id="A0AAJ1V8Y6"/>
<gene>
    <name evidence="1" type="ORF">HX001_15745</name>
</gene>
<dbReference type="EMBL" id="JACAGJ010000010">
    <property type="protein sequence ID" value="MDM1073939.1"/>
    <property type="molecule type" value="Genomic_DNA"/>
</dbReference>
<sequence>MSKNIGKIIRVDVLPPKMDRFTNVIYQVSVPGTATYVDYAVDENGDVKTPTLDKNLVGNDFSKIKTVNGEKPAENGDIEIDLQKTLGKGNYTTNAIQFQRKGEKVSEDFITAISDNGVASFNINLTDGICNALKVNDELTQYSKMKADAFEVKNSASNENTAYMNGKIKMNNTFDLIIPPKEGTLALKEEISLNTVLESEEKSTTDKIVRIKTGGSIYVNNGEDFDEKWGKFFYTSSSSDNVTVATGIFNQKIKTWNYPTFYGLGALYSLNTENIGTSKSYTTAIGTQSMYNFTGTLANSAYNTALGYRSMYGLKGGLSNIALGALALRSLTEGSFNVAIGTNTGSLLTSGNRNVLIGHAIGETGFTSGSSNTIIGTFTQNVLGEILNNNVIIGSGLNRVCFRVIDSGLTTIPQQTNDVIENDTSGKAVITKEYLNFENIYEIFASATEEQKQQFKMLFGL</sequence>
<name>A0AAJ1V8Y6_9FLAO</name>
<reference evidence="1" key="1">
    <citation type="submission" date="2020-06" db="EMBL/GenBank/DDBJ databases">
        <authorList>
            <person name="Dong N."/>
        </authorList>
    </citation>
    <scope>NUCLEOTIDE SEQUENCE</scope>
    <source>
        <strain evidence="1">R655-4</strain>
    </source>
</reference>
<proteinExistence type="predicted"/>
<reference evidence="1" key="2">
    <citation type="journal article" date="2022" name="Sci. Total Environ.">
        <title>Prevalence, transmission, and molecular epidemiology of tet(X)-positive bacteria among humans, animals, and environmental niches in China: An epidemiological, and genomic-based study.</title>
        <authorList>
            <person name="Dong N."/>
            <person name="Zeng Y."/>
            <person name="Cai C."/>
            <person name="Sun C."/>
            <person name="Lu J."/>
            <person name="Liu C."/>
            <person name="Zhou H."/>
            <person name="Sun Q."/>
            <person name="Shu L."/>
            <person name="Wang H."/>
            <person name="Wang Y."/>
            <person name="Wang S."/>
            <person name="Wu C."/>
            <person name="Chan E.W."/>
            <person name="Chen G."/>
            <person name="Shen Z."/>
            <person name="Chen S."/>
            <person name="Zhang R."/>
        </authorList>
    </citation>
    <scope>NUCLEOTIDE SEQUENCE</scope>
    <source>
        <strain evidence="1">R655-4</strain>
    </source>
</reference>
<evidence type="ECO:0000313" key="2">
    <source>
        <dbReference type="Proteomes" id="UP001170959"/>
    </source>
</evidence>
<dbReference type="RefSeq" id="WP_286494292.1">
    <property type="nucleotide sequence ID" value="NZ_JACAGJ010000010.1"/>
</dbReference>
<evidence type="ECO:0000313" key="1">
    <source>
        <dbReference type="EMBL" id="MDM1073939.1"/>
    </source>
</evidence>
<accession>A0AAJ1V8Y6</accession>
<protein>
    <submittedName>
        <fullName evidence="1">Uncharacterized protein</fullName>
    </submittedName>
</protein>
<organism evidence="1 2">
    <name type="scientific">Empedobacter brevis</name>
    <dbReference type="NCBI Taxonomy" id="247"/>
    <lineage>
        <taxon>Bacteria</taxon>
        <taxon>Pseudomonadati</taxon>
        <taxon>Bacteroidota</taxon>
        <taxon>Flavobacteriia</taxon>
        <taxon>Flavobacteriales</taxon>
        <taxon>Weeksellaceae</taxon>
        <taxon>Empedobacter</taxon>
    </lineage>
</organism>
<dbReference type="Proteomes" id="UP001170959">
    <property type="component" value="Unassembled WGS sequence"/>
</dbReference>